<dbReference type="InterPro" id="IPR000719">
    <property type="entry name" value="Prot_kinase_dom"/>
</dbReference>
<dbReference type="EMBL" id="QKWP01000025">
    <property type="protein sequence ID" value="RIB29946.1"/>
    <property type="molecule type" value="Genomic_DNA"/>
</dbReference>
<dbReference type="Proteomes" id="UP000266673">
    <property type="component" value="Unassembled WGS sequence"/>
</dbReference>
<accession>A0A397WCP3</accession>
<proteinExistence type="predicted"/>
<gene>
    <name evidence="2" type="ORF">C2G38_2055253</name>
</gene>
<reference evidence="2 3" key="1">
    <citation type="submission" date="2018-06" db="EMBL/GenBank/DDBJ databases">
        <title>Comparative genomics reveals the genomic features of Rhizophagus irregularis, R. cerebriforme, R. diaphanum and Gigaspora rosea, and their symbiotic lifestyle signature.</title>
        <authorList>
            <person name="Morin E."/>
            <person name="San Clemente H."/>
            <person name="Chen E.C.H."/>
            <person name="De La Providencia I."/>
            <person name="Hainaut M."/>
            <person name="Kuo A."/>
            <person name="Kohler A."/>
            <person name="Murat C."/>
            <person name="Tang N."/>
            <person name="Roy S."/>
            <person name="Loubradou J."/>
            <person name="Henrissat B."/>
            <person name="Grigoriev I.V."/>
            <person name="Corradi N."/>
            <person name="Roux C."/>
            <person name="Martin F.M."/>
        </authorList>
    </citation>
    <scope>NUCLEOTIDE SEQUENCE [LARGE SCALE GENOMIC DNA]</scope>
    <source>
        <strain evidence="2 3">DAOM 194757</strain>
    </source>
</reference>
<dbReference type="AlphaFoldDB" id="A0A397WCP3"/>
<evidence type="ECO:0000259" key="1">
    <source>
        <dbReference type="PROSITE" id="PS50011"/>
    </source>
</evidence>
<comment type="caution">
    <text evidence="2">The sequence shown here is derived from an EMBL/GenBank/DDBJ whole genome shotgun (WGS) entry which is preliminary data.</text>
</comment>
<dbReference type="SUPFAM" id="SSF56112">
    <property type="entry name" value="Protein kinase-like (PK-like)"/>
    <property type="match status" value="1"/>
</dbReference>
<dbReference type="PROSITE" id="PS50011">
    <property type="entry name" value="PROTEIN_KINASE_DOM"/>
    <property type="match status" value="1"/>
</dbReference>
<dbReference type="Gene3D" id="1.10.510.10">
    <property type="entry name" value="Transferase(Phosphotransferase) domain 1"/>
    <property type="match status" value="1"/>
</dbReference>
<feature type="domain" description="Protein kinase" evidence="1">
    <location>
        <begin position="1"/>
        <end position="69"/>
    </location>
</feature>
<dbReference type="InterPro" id="IPR011009">
    <property type="entry name" value="Kinase-like_dom_sf"/>
</dbReference>
<dbReference type="GO" id="GO:0005524">
    <property type="term" value="F:ATP binding"/>
    <property type="evidence" value="ECO:0007669"/>
    <property type="project" value="InterPro"/>
</dbReference>
<dbReference type="OrthoDB" id="2432631at2759"/>
<keyword evidence="3" id="KW-1185">Reference proteome</keyword>
<dbReference type="GO" id="GO:0004672">
    <property type="term" value="F:protein kinase activity"/>
    <property type="evidence" value="ECO:0007669"/>
    <property type="project" value="InterPro"/>
</dbReference>
<protein>
    <recommendedName>
        <fullName evidence="1">Protein kinase domain-containing protein</fullName>
    </recommendedName>
</protein>
<sequence>MVEMTTGQRPFNNYKFDIDLVIKIYNGLRPKFGPGIPDCYIELANQCMGSDPEKRPTSSEIIIKLNEWLVIVNDEWIDIIGNEAEKKIKSQFLESDEFNKNFSTIKENLKNIYTSKAYNLTEINKSLSKLKISKPVGTVEVPDI</sequence>
<evidence type="ECO:0000313" key="2">
    <source>
        <dbReference type="EMBL" id="RIB29946.1"/>
    </source>
</evidence>
<evidence type="ECO:0000313" key="3">
    <source>
        <dbReference type="Proteomes" id="UP000266673"/>
    </source>
</evidence>
<organism evidence="2 3">
    <name type="scientific">Gigaspora rosea</name>
    <dbReference type="NCBI Taxonomy" id="44941"/>
    <lineage>
        <taxon>Eukaryota</taxon>
        <taxon>Fungi</taxon>
        <taxon>Fungi incertae sedis</taxon>
        <taxon>Mucoromycota</taxon>
        <taxon>Glomeromycotina</taxon>
        <taxon>Glomeromycetes</taxon>
        <taxon>Diversisporales</taxon>
        <taxon>Gigasporaceae</taxon>
        <taxon>Gigaspora</taxon>
    </lineage>
</organism>
<name>A0A397WCP3_9GLOM</name>